<dbReference type="InterPro" id="IPR045270">
    <property type="entry name" value="STKc_AGC"/>
</dbReference>
<dbReference type="Pfam" id="PF00069">
    <property type="entry name" value="Pkinase"/>
    <property type="match status" value="1"/>
</dbReference>
<dbReference type="VEuPathDB" id="TrichDB:TVAG_269900"/>
<dbReference type="eggNOG" id="KOG0694">
    <property type="taxonomic scope" value="Eukaryota"/>
</dbReference>
<gene>
    <name evidence="11" type="ORF">TVAG_269900</name>
</gene>
<dbReference type="CDD" id="cd05123">
    <property type="entry name" value="STKc_AGC"/>
    <property type="match status" value="1"/>
</dbReference>
<evidence type="ECO:0000313" key="12">
    <source>
        <dbReference type="Proteomes" id="UP000001542"/>
    </source>
</evidence>
<dbReference type="PROSITE" id="PS50011">
    <property type="entry name" value="PROTEIN_KINASE_DOM"/>
    <property type="match status" value="1"/>
</dbReference>
<evidence type="ECO:0000256" key="8">
    <source>
        <dbReference type="RuleBase" id="RU000304"/>
    </source>
</evidence>
<evidence type="ECO:0000313" key="11">
    <source>
        <dbReference type="EMBL" id="EAX88919.1"/>
    </source>
</evidence>
<dbReference type="GO" id="GO:0004674">
    <property type="term" value="F:protein serine/threonine kinase activity"/>
    <property type="evidence" value="ECO:0000318"/>
    <property type="project" value="GO_Central"/>
</dbReference>
<evidence type="ECO:0000259" key="10">
    <source>
        <dbReference type="PROSITE" id="PS51285"/>
    </source>
</evidence>
<dbReference type="FunFam" id="1.10.510.10:FF:000982">
    <property type="entry name" value="AGC protein kinase"/>
    <property type="match status" value="1"/>
</dbReference>
<dbReference type="AlphaFoldDB" id="A2G1Q9"/>
<dbReference type="PROSITE" id="PS00107">
    <property type="entry name" value="PROTEIN_KINASE_ATP"/>
    <property type="match status" value="1"/>
</dbReference>
<dbReference type="PANTHER" id="PTHR24351">
    <property type="entry name" value="RIBOSOMAL PROTEIN S6 KINASE"/>
    <property type="match status" value="1"/>
</dbReference>
<sequence length="326" mass="37265">MDDFEVVSVIGRGHFGKVVLAKRKTTGDFCAIKSIKKKCLIDRAQLSLIVSERNTLTKISHPFVVNILFAFQTWSKFYIGMEYVPGGDLIGLMRRVGKLSMNDVIIYAGEVALALEFIHSKEIVYRDLKPENLVINSDGHLKLADFGLSKDISESKLTNTFCGTSEYMAPEMLFKKFYDYSVDWWAFGILVYEMIFDATPFHSELKDSTFSKIKYADPTYPEGTDPNIISFINGFLEKDPHKRTKYSDVENHPFWQGLTREDILSKKRSPQFIPIMGKSISTEYFDSKFTEENPFESVAEPMLDDNDIFFGFSYMGSESLEEESPS</sequence>
<comment type="similarity">
    <text evidence="8">Belongs to the protein kinase superfamily.</text>
</comment>
<evidence type="ECO:0000256" key="6">
    <source>
        <dbReference type="ARBA" id="ARBA00022840"/>
    </source>
</evidence>
<dbReference type="OMA" id="RIMGECE"/>
<dbReference type="SUPFAM" id="SSF56112">
    <property type="entry name" value="Protein kinase-like (PK-like)"/>
    <property type="match status" value="1"/>
</dbReference>
<evidence type="ECO:0000256" key="5">
    <source>
        <dbReference type="ARBA" id="ARBA00022777"/>
    </source>
</evidence>
<dbReference type="GO" id="GO:0005524">
    <property type="term" value="F:ATP binding"/>
    <property type="evidence" value="ECO:0007669"/>
    <property type="project" value="UniProtKB-UniRule"/>
</dbReference>
<dbReference type="Gene3D" id="1.10.510.10">
    <property type="entry name" value="Transferase(Phosphotransferase) domain 1"/>
    <property type="match status" value="1"/>
</dbReference>
<dbReference type="STRING" id="5722.A2G1Q9"/>
<proteinExistence type="inferred from homology"/>
<keyword evidence="5 11" id="KW-0418">Kinase</keyword>
<dbReference type="VEuPathDB" id="TrichDB:TVAGG3_0913420"/>
<protein>
    <submittedName>
        <fullName evidence="11">AGC family protein kinase</fullName>
    </submittedName>
</protein>
<keyword evidence="2" id="KW-0597">Phosphoprotein</keyword>
<keyword evidence="12" id="KW-1185">Reference proteome</keyword>
<dbReference type="InterPro" id="IPR000719">
    <property type="entry name" value="Prot_kinase_dom"/>
</dbReference>
<keyword evidence="6 7" id="KW-0067">ATP-binding</keyword>
<name>A2G1Q9_TRIV3</name>
<dbReference type="PROSITE" id="PS51285">
    <property type="entry name" value="AGC_KINASE_CTER"/>
    <property type="match status" value="1"/>
</dbReference>
<dbReference type="InterPro" id="IPR000961">
    <property type="entry name" value="AGC-kinase_C"/>
</dbReference>
<keyword evidence="1 8" id="KW-0723">Serine/threonine-protein kinase</keyword>
<evidence type="ECO:0000259" key="9">
    <source>
        <dbReference type="PROSITE" id="PS50011"/>
    </source>
</evidence>
<dbReference type="EMBL" id="DS114253">
    <property type="protein sequence ID" value="EAX88919.1"/>
    <property type="molecule type" value="Genomic_DNA"/>
</dbReference>
<reference evidence="11" key="1">
    <citation type="submission" date="2006-10" db="EMBL/GenBank/DDBJ databases">
        <authorList>
            <person name="Amadeo P."/>
            <person name="Zhao Q."/>
            <person name="Wortman J."/>
            <person name="Fraser-Liggett C."/>
            <person name="Carlton J."/>
        </authorList>
    </citation>
    <scope>NUCLEOTIDE SEQUENCE</scope>
    <source>
        <strain evidence="11">G3</strain>
    </source>
</reference>
<dbReference type="SMR" id="A2G1Q9"/>
<dbReference type="InParanoid" id="A2G1Q9"/>
<dbReference type="KEGG" id="tva:4746584"/>
<evidence type="ECO:0000256" key="3">
    <source>
        <dbReference type="ARBA" id="ARBA00022679"/>
    </source>
</evidence>
<reference evidence="11" key="2">
    <citation type="journal article" date="2007" name="Science">
        <title>Draft genome sequence of the sexually transmitted pathogen Trichomonas vaginalis.</title>
        <authorList>
            <person name="Carlton J.M."/>
            <person name="Hirt R.P."/>
            <person name="Silva J.C."/>
            <person name="Delcher A.L."/>
            <person name="Schatz M."/>
            <person name="Zhao Q."/>
            <person name="Wortman J.R."/>
            <person name="Bidwell S.L."/>
            <person name="Alsmark U.C.M."/>
            <person name="Besteiro S."/>
            <person name="Sicheritz-Ponten T."/>
            <person name="Noel C.J."/>
            <person name="Dacks J.B."/>
            <person name="Foster P.G."/>
            <person name="Simillion C."/>
            <person name="Van de Peer Y."/>
            <person name="Miranda-Saavedra D."/>
            <person name="Barton G.J."/>
            <person name="Westrop G.D."/>
            <person name="Mueller S."/>
            <person name="Dessi D."/>
            <person name="Fiori P.L."/>
            <person name="Ren Q."/>
            <person name="Paulsen I."/>
            <person name="Zhang H."/>
            <person name="Bastida-Corcuera F.D."/>
            <person name="Simoes-Barbosa A."/>
            <person name="Brown M.T."/>
            <person name="Hayes R.D."/>
            <person name="Mukherjee M."/>
            <person name="Okumura C.Y."/>
            <person name="Schneider R."/>
            <person name="Smith A.J."/>
            <person name="Vanacova S."/>
            <person name="Villalvazo M."/>
            <person name="Haas B.J."/>
            <person name="Pertea M."/>
            <person name="Feldblyum T.V."/>
            <person name="Utterback T.R."/>
            <person name="Shu C.L."/>
            <person name="Osoegawa K."/>
            <person name="de Jong P.J."/>
            <person name="Hrdy I."/>
            <person name="Horvathova L."/>
            <person name="Zubacova Z."/>
            <person name="Dolezal P."/>
            <person name="Malik S.B."/>
            <person name="Logsdon J.M. Jr."/>
            <person name="Henze K."/>
            <person name="Gupta A."/>
            <person name="Wang C.C."/>
            <person name="Dunne R.L."/>
            <person name="Upcroft J.A."/>
            <person name="Upcroft P."/>
            <person name="White O."/>
            <person name="Salzberg S.L."/>
            <person name="Tang P."/>
            <person name="Chiu C.-H."/>
            <person name="Lee Y.-S."/>
            <person name="Embley T.M."/>
            <person name="Coombs G.H."/>
            <person name="Mottram J.C."/>
            <person name="Tachezy J."/>
            <person name="Fraser-Liggett C.M."/>
            <person name="Johnson P.J."/>
        </authorList>
    </citation>
    <scope>NUCLEOTIDE SEQUENCE [LARGE SCALE GENOMIC DNA]</scope>
    <source>
        <strain evidence="11">G3</strain>
    </source>
</reference>
<dbReference type="RefSeq" id="XP_001301849.1">
    <property type="nucleotide sequence ID" value="XM_001301848.1"/>
</dbReference>
<dbReference type="PROSITE" id="PS00108">
    <property type="entry name" value="PROTEIN_KINASE_ST"/>
    <property type="match status" value="1"/>
</dbReference>
<organism evidence="11 12">
    <name type="scientific">Trichomonas vaginalis (strain ATCC PRA-98 / G3)</name>
    <dbReference type="NCBI Taxonomy" id="412133"/>
    <lineage>
        <taxon>Eukaryota</taxon>
        <taxon>Metamonada</taxon>
        <taxon>Parabasalia</taxon>
        <taxon>Trichomonadida</taxon>
        <taxon>Trichomonadidae</taxon>
        <taxon>Trichomonas</taxon>
    </lineage>
</organism>
<feature type="domain" description="AGC-kinase C-terminal" evidence="10">
    <location>
        <begin position="256"/>
        <end position="324"/>
    </location>
</feature>
<accession>A2G1Q9</accession>
<dbReference type="OrthoDB" id="63267at2759"/>
<dbReference type="SMART" id="SM00220">
    <property type="entry name" value="S_TKc"/>
    <property type="match status" value="1"/>
</dbReference>
<dbReference type="Gene3D" id="3.30.200.20">
    <property type="entry name" value="Phosphorylase Kinase, domain 1"/>
    <property type="match status" value="1"/>
</dbReference>
<dbReference type="GO" id="GO:0035556">
    <property type="term" value="P:intracellular signal transduction"/>
    <property type="evidence" value="ECO:0000318"/>
    <property type="project" value="GO_Central"/>
</dbReference>
<evidence type="ECO:0000256" key="1">
    <source>
        <dbReference type="ARBA" id="ARBA00022527"/>
    </source>
</evidence>
<feature type="domain" description="Protein kinase" evidence="9">
    <location>
        <begin position="4"/>
        <end position="255"/>
    </location>
</feature>
<dbReference type="InterPro" id="IPR017441">
    <property type="entry name" value="Protein_kinase_ATP_BS"/>
</dbReference>
<dbReference type="InterPro" id="IPR008271">
    <property type="entry name" value="Ser/Thr_kinase_AS"/>
</dbReference>
<evidence type="ECO:0000256" key="7">
    <source>
        <dbReference type="PROSITE-ProRule" id="PRU10141"/>
    </source>
</evidence>
<dbReference type="Proteomes" id="UP000001542">
    <property type="component" value="Unassembled WGS sequence"/>
</dbReference>
<evidence type="ECO:0000256" key="4">
    <source>
        <dbReference type="ARBA" id="ARBA00022741"/>
    </source>
</evidence>
<evidence type="ECO:0000256" key="2">
    <source>
        <dbReference type="ARBA" id="ARBA00022553"/>
    </source>
</evidence>
<keyword evidence="3" id="KW-0808">Transferase</keyword>
<feature type="binding site" evidence="7">
    <location>
        <position position="37"/>
    </location>
    <ligand>
        <name>ATP</name>
        <dbReference type="ChEBI" id="CHEBI:30616"/>
    </ligand>
</feature>
<dbReference type="InterPro" id="IPR011009">
    <property type="entry name" value="Kinase-like_dom_sf"/>
</dbReference>
<keyword evidence="4 7" id="KW-0547">Nucleotide-binding</keyword>
<dbReference type="FunFam" id="3.30.200.20:FF:000771">
    <property type="entry name" value="AGC family protein kinase"/>
    <property type="match status" value="1"/>
</dbReference>